<reference evidence="1 2" key="1">
    <citation type="submission" date="2022-06" db="EMBL/GenBank/DDBJ databases">
        <title>Dynamics of rice microbiomes reveals core vertical transmitted seed endophytes.</title>
        <authorList>
            <person name="Liao K."/>
            <person name="Zhang X."/>
        </authorList>
    </citation>
    <scope>NUCLEOTIDE SEQUENCE [LARGE SCALE GENOMIC DNA]</scope>
    <source>
        <strain evidence="1 2">YT10-10-1</strain>
    </source>
</reference>
<evidence type="ECO:0000313" key="1">
    <source>
        <dbReference type="EMBL" id="MCW0401227.1"/>
    </source>
</evidence>
<name>A0ABT3E0Q4_9XANT</name>
<keyword evidence="2" id="KW-1185">Reference proteome</keyword>
<evidence type="ECO:0000313" key="2">
    <source>
        <dbReference type="Proteomes" id="UP001320843"/>
    </source>
</evidence>
<protein>
    <submittedName>
        <fullName evidence="1">Uncharacterized protein</fullName>
    </submittedName>
</protein>
<dbReference type="Proteomes" id="UP001320843">
    <property type="component" value="Unassembled WGS sequence"/>
</dbReference>
<proteinExistence type="predicted"/>
<accession>A0ABT3E0Q4</accession>
<gene>
    <name evidence="1" type="ORF">NB700_003783</name>
</gene>
<dbReference type="EMBL" id="JANFWR010000038">
    <property type="protein sequence ID" value="MCW0401227.1"/>
    <property type="molecule type" value="Genomic_DNA"/>
</dbReference>
<comment type="caution">
    <text evidence="1">The sequence shown here is derived from an EMBL/GenBank/DDBJ whole genome shotgun (WGS) entry which is preliminary data.</text>
</comment>
<organism evidence="1 2">
    <name type="scientific">Xanthomonas sacchari</name>
    <dbReference type="NCBI Taxonomy" id="56458"/>
    <lineage>
        <taxon>Bacteria</taxon>
        <taxon>Pseudomonadati</taxon>
        <taxon>Pseudomonadota</taxon>
        <taxon>Gammaproteobacteria</taxon>
        <taxon>Lysobacterales</taxon>
        <taxon>Lysobacteraceae</taxon>
        <taxon>Xanthomonas</taxon>
    </lineage>
</organism>
<sequence length="168" mass="17180">MQALSATTPRWGGFTRLPWGLLLLVLWSIWAASQLVALASPPPADSAEAIRARLLAFAPAIDAADGQPVAFRLRVAGCECAAPAALALPGMRSVDLRARLAPPSLPYALIVLDAQSRLIYAGPAQLAGCGTSIAAASLLPRLLATGGASPLISPAQCGCPTDSKESLS</sequence>